<keyword evidence="3" id="KW-1003">Cell membrane</keyword>
<keyword evidence="4 7" id="KW-0812">Transmembrane</keyword>
<dbReference type="InterPro" id="IPR051907">
    <property type="entry name" value="DoxX-like_oxidoreductase"/>
</dbReference>
<keyword evidence="9" id="KW-1185">Reference proteome</keyword>
<evidence type="ECO:0000313" key="8">
    <source>
        <dbReference type="EMBL" id="QNN46151.1"/>
    </source>
</evidence>
<evidence type="ECO:0000256" key="2">
    <source>
        <dbReference type="ARBA" id="ARBA00006679"/>
    </source>
</evidence>
<dbReference type="EMBL" id="CP060711">
    <property type="protein sequence ID" value="QNN46151.1"/>
    <property type="molecule type" value="Genomic_DNA"/>
</dbReference>
<organism evidence="8 9">
    <name type="scientific">Thermomonas brevis</name>
    <dbReference type="NCBI Taxonomy" id="215691"/>
    <lineage>
        <taxon>Bacteria</taxon>
        <taxon>Pseudomonadati</taxon>
        <taxon>Pseudomonadota</taxon>
        <taxon>Gammaproteobacteria</taxon>
        <taxon>Lysobacterales</taxon>
        <taxon>Lysobacteraceae</taxon>
        <taxon>Thermomonas</taxon>
    </lineage>
</organism>
<reference evidence="8 9" key="1">
    <citation type="submission" date="2020-08" db="EMBL/GenBank/DDBJ databases">
        <title>Genome sequence of Thermomonas brevis KACC 16975T.</title>
        <authorList>
            <person name="Hyun D.-W."/>
            <person name="Bae J.-W."/>
        </authorList>
    </citation>
    <scope>NUCLEOTIDE SEQUENCE [LARGE SCALE GENOMIC DNA]</scope>
    <source>
        <strain evidence="8 9">KACC 16975</strain>
    </source>
</reference>
<dbReference type="AlphaFoldDB" id="A0A7G9QS26"/>
<comment type="similarity">
    <text evidence="2">Belongs to the DoxX family.</text>
</comment>
<feature type="transmembrane region" description="Helical" evidence="7">
    <location>
        <begin position="49"/>
        <end position="71"/>
    </location>
</feature>
<dbReference type="GO" id="GO:0005886">
    <property type="term" value="C:plasma membrane"/>
    <property type="evidence" value="ECO:0007669"/>
    <property type="project" value="UniProtKB-SubCell"/>
</dbReference>
<keyword evidence="5 7" id="KW-1133">Transmembrane helix</keyword>
<proteinExistence type="inferred from homology"/>
<name>A0A7G9QS26_9GAMM</name>
<evidence type="ECO:0000256" key="4">
    <source>
        <dbReference type="ARBA" id="ARBA00022692"/>
    </source>
</evidence>
<protein>
    <submittedName>
        <fullName evidence="8">DoxX family protein</fullName>
    </submittedName>
</protein>
<evidence type="ECO:0000256" key="1">
    <source>
        <dbReference type="ARBA" id="ARBA00004651"/>
    </source>
</evidence>
<feature type="transmembrane region" description="Helical" evidence="7">
    <location>
        <begin position="78"/>
        <end position="96"/>
    </location>
</feature>
<evidence type="ECO:0000256" key="7">
    <source>
        <dbReference type="SAM" id="Phobius"/>
    </source>
</evidence>
<accession>A0A7G9QS26</accession>
<dbReference type="PANTHER" id="PTHR33452:SF1">
    <property type="entry name" value="INNER MEMBRANE PROTEIN YPHA-RELATED"/>
    <property type="match status" value="1"/>
</dbReference>
<evidence type="ECO:0000256" key="3">
    <source>
        <dbReference type="ARBA" id="ARBA00022475"/>
    </source>
</evidence>
<gene>
    <name evidence="8" type="ORF">H9L17_13350</name>
</gene>
<evidence type="ECO:0000256" key="5">
    <source>
        <dbReference type="ARBA" id="ARBA00022989"/>
    </source>
</evidence>
<dbReference type="PANTHER" id="PTHR33452">
    <property type="entry name" value="OXIDOREDUCTASE CATD-RELATED"/>
    <property type="match status" value="1"/>
</dbReference>
<dbReference type="Proteomes" id="UP000515977">
    <property type="component" value="Chromosome"/>
</dbReference>
<sequence length="137" mass="14773">MNDLPAPPDRALLGFRLLLALLIGIHGWYRLLHGGSPVFGEWLQGQGVPLPYAVAWGVTLGEIAGSACLALGLWVRPFALLFIGIYAMGIVLVHAPDGWFVVGAGRNGMEYSVLLIGGLALVAMRVRAPLWRAMSRR</sequence>
<feature type="transmembrane region" description="Helical" evidence="7">
    <location>
        <begin position="108"/>
        <end position="128"/>
    </location>
</feature>
<dbReference type="Pfam" id="PF07681">
    <property type="entry name" value="DoxX"/>
    <property type="match status" value="1"/>
</dbReference>
<feature type="transmembrane region" description="Helical" evidence="7">
    <location>
        <begin position="12"/>
        <end position="29"/>
    </location>
</feature>
<evidence type="ECO:0000256" key="6">
    <source>
        <dbReference type="ARBA" id="ARBA00023136"/>
    </source>
</evidence>
<comment type="subcellular location">
    <subcellularLocation>
        <location evidence="1">Cell membrane</location>
        <topology evidence="1">Multi-pass membrane protein</topology>
    </subcellularLocation>
</comment>
<dbReference type="RefSeq" id="WP_187569913.1">
    <property type="nucleotide sequence ID" value="NZ_CP060711.1"/>
</dbReference>
<evidence type="ECO:0000313" key="9">
    <source>
        <dbReference type="Proteomes" id="UP000515977"/>
    </source>
</evidence>
<keyword evidence="6 7" id="KW-0472">Membrane</keyword>
<dbReference type="KEGG" id="tbv:H9L17_13350"/>
<dbReference type="InterPro" id="IPR032808">
    <property type="entry name" value="DoxX"/>
</dbReference>